<dbReference type="PANTHER" id="PTHR13812:SF19">
    <property type="entry name" value="KETIMINE REDUCTASE MU-CRYSTALLIN"/>
    <property type="match status" value="1"/>
</dbReference>
<name>A0ABZ2M328_9BACT</name>
<proteinExistence type="predicted"/>
<reference evidence="1 2" key="1">
    <citation type="submission" date="2021-12" db="EMBL/GenBank/DDBJ databases">
        <title>Discovery of the Pendulisporaceae a myxobacterial family with distinct sporulation behavior and unique specialized metabolism.</title>
        <authorList>
            <person name="Garcia R."/>
            <person name="Popoff A."/>
            <person name="Bader C.D."/>
            <person name="Loehr J."/>
            <person name="Walesch S."/>
            <person name="Walt C."/>
            <person name="Boldt J."/>
            <person name="Bunk B."/>
            <person name="Haeckl F.J.F.P.J."/>
            <person name="Gunesch A.P."/>
            <person name="Birkelbach J."/>
            <person name="Nuebel U."/>
            <person name="Pietschmann T."/>
            <person name="Bach T."/>
            <person name="Mueller R."/>
        </authorList>
    </citation>
    <scope>NUCLEOTIDE SEQUENCE [LARGE SCALE GENOMIC DNA]</scope>
    <source>
        <strain evidence="1 2">MSr11954</strain>
    </source>
</reference>
<organism evidence="1 2">
    <name type="scientific">Pendulispora albinea</name>
    <dbReference type="NCBI Taxonomy" id="2741071"/>
    <lineage>
        <taxon>Bacteria</taxon>
        <taxon>Pseudomonadati</taxon>
        <taxon>Myxococcota</taxon>
        <taxon>Myxococcia</taxon>
        <taxon>Myxococcales</taxon>
        <taxon>Sorangiineae</taxon>
        <taxon>Pendulisporaceae</taxon>
        <taxon>Pendulispora</taxon>
    </lineage>
</organism>
<dbReference type="InterPro" id="IPR036291">
    <property type="entry name" value="NAD(P)-bd_dom_sf"/>
</dbReference>
<accession>A0ABZ2M328</accession>
<gene>
    <name evidence="1" type="ORF">LZC94_00750</name>
</gene>
<evidence type="ECO:0000313" key="1">
    <source>
        <dbReference type="EMBL" id="WXB15807.1"/>
    </source>
</evidence>
<evidence type="ECO:0000313" key="2">
    <source>
        <dbReference type="Proteomes" id="UP001370348"/>
    </source>
</evidence>
<dbReference type="InterPro" id="IPR023401">
    <property type="entry name" value="ODC_N"/>
</dbReference>
<dbReference type="PANTHER" id="PTHR13812">
    <property type="entry name" value="KETIMINE REDUCTASE MU-CRYSTALLIN"/>
    <property type="match status" value="1"/>
</dbReference>
<protein>
    <submittedName>
        <fullName evidence="1">Ornithine cyclodeaminase family protein</fullName>
    </submittedName>
</protein>
<dbReference type="PIRSF" id="PIRSF001439">
    <property type="entry name" value="CryM"/>
    <property type="match status" value="1"/>
</dbReference>
<sequence length="321" mass="34033">MLSASDVRELYDWDLAIESQRQAFAQLGLGAACLPEKLVLPAGENMALCYAARMSDDTGAVSKFISVHPHNGAKGLPSVQSVVTALDPVDGRPIAIIDGNEVTTRRTAAASALAISLLKSVPAHVLTVLGSGVQGMAHIRAIRRVHRFDQVRIWSPTRANRERAAETLLAELGIDVVAYADAQSAVEGASVIVTCTSSEEPVLRGDWLSPGATVLSVGSFTETRSEIDTVATGRASVLVVDHVPTEVAHGGLIVSALRRGERNVEDLVPLSDVVLGRHPGRRHRDEIIVYNSVGVGVQDAAAAWALIDRARQAGRGTRIAL</sequence>
<dbReference type="EMBL" id="CP089984">
    <property type="protein sequence ID" value="WXB15807.1"/>
    <property type="molecule type" value="Genomic_DNA"/>
</dbReference>
<dbReference type="Gene3D" id="3.40.50.720">
    <property type="entry name" value="NAD(P)-binding Rossmann-like Domain"/>
    <property type="match status" value="1"/>
</dbReference>
<keyword evidence="2" id="KW-1185">Reference proteome</keyword>
<dbReference type="RefSeq" id="WP_394825441.1">
    <property type="nucleotide sequence ID" value="NZ_CP089984.1"/>
</dbReference>
<dbReference type="SUPFAM" id="SSF51735">
    <property type="entry name" value="NAD(P)-binding Rossmann-fold domains"/>
    <property type="match status" value="1"/>
</dbReference>
<dbReference type="Pfam" id="PF02423">
    <property type="entry name" value="OCD_Mu_crystall"/>
    <property type="match status" value="1"/>
</dbReference>
<dbReference type="InterPro" id="IPR003462">
    <property type="entry name" value="ODC_Mu_crystall"/>
</dbReference>
<dbReference type="Gene3D" id="3.30.1780.10">
    <property type="entry name" value="ornithine cyclodeaminase, domain 1"/>
    <property type="match status" value="1"/>
</dbReference>
<dbReference type="Proteomes" id="UP001370348">
    <property type="component" value="Chromosome"/>
</dbReference>